<name>A0A1F6CP82_9BACT</name>
<gene>
    <name evidence="8" type="ORF">A2704_02620</name>
</gene>
<dbReference type="PANTHER" id="PTHR43133:SF8">
    <property type="entry name" value="RNA POLYMERASE SIGMA FACTOR HI_1459-RELATED"/>
    <property type="match status" value="1"/>
</dbReference>
<sequence length="199" mass="22875">MLADIMSFSNLVEDFGSLSDVEVLTRARKEPALFAVLVRRYEAPFLRRARTILGSPEDAEEVVQDAFTKIYLYADRYREQEGATFASWAYTVLNRVAYTKYQAKKRSWSELVELEPEHYESLSDAKAEFLEDLSIRNEVLAALAKLPETAARILRLQFIEGKTQGEIAVIERLSIPAVKTRVHRAKKLFKKAYDEQNHV</sequence>
<dbReference type="GO" id="GO:0006352">
    <property type="term" value="P:DNA-templated transcription initiation"/>
    <property type="evidence" value="ECO:0007669"/>
    <property type="project" value="InterPro"/>
</dbReference>
<reference evidence="8 9" key="1">
    <citation type="journal article" date="2016" name="Nat. Commun.">
        <title>Thousands of microbial genomes shed light on interconnected biogeochemical processes in an aquifer system.</title>
        <authorList>
            <person name="Anantharaman K."/>
            <person name="Brown C.T."/>
            <person name="Hug L.A."/>
            <person name="Sharon I."/>
            <person name="Castelle C.J."/>
            <person name="Probst A.J."/>
            <person name="Thomas B.C."/>
            <person name="Singh A."/>
            <person name="Wilkins M.J."/>
            <person name="Karaoz U."/>
            <person name="Brodie E.L."/>
            <person name="Williams K.H."/>
            <person name="Hubbard S.S."/>
            <person name="Banfield J.F."/>
        </authorList>
    </citation>
    <scope>NUCLEOTIDE SEQUENCE [LARGE SCALE GENOMIC DNA]</scope>
</reference>
<protein>
    <submittedName>
        <fullName evidence="8">Uncharacterized protein</fullName>
    </submittedName>
</protein>
<dbReference type="Pfam" id="PF04542">
    <property type="entry name" value="Sigma70_r2"/>
    <property type="match status" value="1"/>
</dbReference>
<keyword evidence="5" id="KW-0804">Transcription</keyword>
<evidence type="ECO:0000256" key="2">
    <source>
        <dbReference type="ARBA" id="ARBA00023015"/>
    </source>
</evidence>
<dbReference type="Gene3D" id="1.10.1740.10">
    <property type="match status" value="1"/>
</dbReference>
<evidence type="ECO:0000256" key="4">
    <source>
        <dbReference type="ARBA" id="ARBA00023125"/>
    </source>
</evidence>
<evidence type="ECO:0000313" key="9">
    <source>
        <dbReference type="Proteomes" id="UP000176445"/>
    </source>
</evidence>
<dbReference type="Pfam" id="PF08281">
    <property type="entry name" value="Sigma70_r4_2"/>
    <property type="match status" value="1"/>
</dbReference>
<proteinExistence type="inferred from homology"/>
<dbReference type="AlphaFoldDB" id="A0A1F6CP82"/>
<evidence type="ECO:0000256" key="1">
    <source>
        <dbReference type="ARBA" id="ARBA00010641"/>
    </source>
</evidence>
<evidence type="ECO:0000259" key="6">
    <source>
        <dbReference type="Pfam" id="PF04542"/>
    </source>
</evidence>
<feature type="domain" description="RNA polymerase sigma-70 region 2" evidence="6">
    <location>
        <begin position="37"/>
        <end position="106"/>
    </location>
</feature>
<keyword evidence="4" id="KW-0238">DNA-binding</keyword>
<dbReference type="InterPro" id="IPR039425">
    <property type="entry name" value="RNA_pol_sigma-70-like"/>
</dbReference>
<keyword evidence="3" id="KW-0731">Sigma factor</keyword>
<organism evidence="8 9">
    <name type="scientific">Candidatus Kaiserbacteria bacterium RIFCSPHIGHO2_01_FULL_54_36b</name>
    <dbReference type="NCBI Taxonomy" id="1798483"/>
    <lineage>
        <taxon>Bacteria</taxon>
        <taxon>Candidatus Kaiseribacteriota</taxon>
    </lineage>
</organism>
<dbReference type="NCBIfam" id="TIGR02937">
    <property type="entry name" value="sigma70-ECF"/>
    <property type="match status" value="1"/>
</dbReference>
<dbReference type="EMBL" id="MFKW01000041">
    <property type="protein sequence ID" value="OGG50964.1"/>
    <property type="molecule type" value="Genomic_DNA"/>
</dbReference>
<feature type="domain" description="RNA polymerase sigma factor 70 region 4 type 2" evidence="7">
    <location>
        <begin position="137"/>
        <end position="187"/>
    </location>
</feature>
<dbReference type="GO" id="GO:0003677">
    <property type="term" value="F:DNA binding"/>
    <property type="evidence" value="ECO:0007669"/>
    <property type="project" value="UniProtKB-KW"/>
</dbReference>
<dbReference type="Gene3D" id="1.10.10.10">
    <property type="entry name" value="Winged helix-like DNA-binding domain superfamily/Winged helix DNA-binding domain"/>
    <property type="match status" value="1"/>
</dbReference>
<dbReference type="InterPro" id="IPR036388">
    <property type="entry name" value="WH-like_DNA-bd_sf"/>
</dbReference>
<comment type="similarity">
    <text evidence="1">Belongs to the sigma-70 factor family. ECF subfamily.</text>
</comment>
<dbReference type="SUPFAM" id="SSF88946">
    <property type="entry name" value="Sigma2 domain of RNA polymerase sigma factors"/>
    <property type="match status" value="1"/>
</dbReference>
<dbReference type="InterPro" id="IPR013325">
    <property type="entry name" value="RNA_pol_sigma_r2"/>
</dbReference>
<accession>A0A1F6CP82</accession>
<dbReference type="InterPro" id="IPR013324">
    <property type="entry name" value="RNA_pol_sigma_r3/r4-like"/>
</dbReference>
<keyword evidence="2" id="KW-0805">Transcription regulation</keyword>
<dbReference type="Proteomes" id="UP000176445">
    <property type="component" value="Unassembled WGS sequence"/>
</dbReference>
<dbReference type="CDD" id="cd06171">
    <property type="entry name" value="Sigma70_r4"/>
    <property type="match status" value="1"/>
</dbReference>
<dbReference type="PANTHER" id="PTHR43133">
    <property type="entry name" value="RNA POLYMERASE ECF-TYPE SIGMA FACTO"/>
    <property type="match status" value="1"/>
</dbReference>
<evidence type="ECO:0000256" key="5">
    <source>
        <dbReference type="ARBA" id="ARBA00023163"/>
    </source>
</evidence>
<dbReference type="GO" id="GO:0016987">
    <property type="term" value="F:sigma factor activity"/>
    <property type="evidence" value="ECO:0007669"/>
    <property type="project" value="UniProtKB-KW"/>
</dbReference>
<evidence type="ECO:0000256" key="3">
    <source>
        <dbReference type="ARBA" id="ARBA00023082"/>
    </source>
</evidence>
<dbReference type="InterPro" id="IPR007627">
    <property type="entry name" value="RNA_pol_sigma70_r2"/>
</dbReference>
<comment type="caution">
    <text evidence="8">The sequence shown here is derived from an EMBL/GenBank/DDBJ whole genome shotgun (WGS) entry which is preliminary data.</text>
</comment>
<dbReference type="InterPro" id="IPR014284">
    <property type="entry name" value="RNA_pol_sigma-70_dom"/>
</dbReference>
<dbReference type="InterPro" id="IPR013249">
    <property type="entry name" value="RNA_pol_sigma70_r4_t2"/>
</dbReference>
<evidence type="ECO:0000313" key="8">
    <source>
        <dbReference type="EMBL" id="OGG50964.1"/>
    </source>
</evidence>
<evidence type="ECO:0000259" key="7">
    <source>
        <dbReference type="Pfam" id="PF08281"/>
    </source>
</evidence>
<dbReference type="SUPFAM" id="SSF88659">
    <property type="entry name" value="Sigma3 and sigma4 domains of RNA polymerase sigma factors"/>
    <property type="match status" value="1"/>
</dbReference>